<dbReference type="InterPro" id="IPR051081">
    <property type="entry name" value="HTH_MetalResp_TranReg"/>
</dbReference>
<evidence type="ECO:0000313" key="7">
    <source>
        <dbReference type="Proteomes" id="UP000295157"/>
    </source>
</evidence>
<dbReference type="OrthoDB" id="7945987at2"/>
<sequence>MKASFQTSARQGYRERMTRETGWVSDPKAMRALAHSARLTILAHLGDHGSATATEVAESAGITPSAASYHLRMLAKYGFVEDAPPRGDGRERLWKVVDAPIGVGINPGDPPEVREAKKSLIAAFNNKAQEEAERAWAHLDGDTDEWRFASGFSRTRIRVGAEELAQLNRDIMKLIEPYVARFRSQGEAPDWARIAEAQINLFPVAKRVVPGLPTEDHDARPPSGGHDAGPPARDQVGGQVGGQVGDQVGGQAGDHDAS</sequence>
<dbReference type="GO" id="GO:0003700">
    <property type="term" value="F:DNA-binding transcription factor activity"/>
    <property type="evidence" value="ECO:0007669"/>
    <property type="project" value="InterPro"/>
</dbReference>
<dbReference type="AlphaFoldDB" id="A0A4R4N588"/>
<dbReference type="InterPro" id="IPR011991">
    <property type="entry name" value="ArsR-like_HTH"/>
</dbReference>
<keyword evidence="2" id="KW-0238">DNA-binding</keyword>
<dbReference type="SMART" id="SM00418">
    <property type="entry name" value="HTH_ARSR"/>
    <property type="match status" value="1"/>
</dbReference>
<evidence type="ECO:0000313" key="6">
    <source>
        <dbReference type="EMBL" id="TDC03875.1"/>
    </source>
</evidence>
<dbReference type="EMBL" id="SMJZ01000101">
    <property type="protein sequence ID" value="TDC03875.1"/>
    <property type="molecule type" value="Genomic_DNA"/>
</dbReference>
<comment type="caution">
    <text evidence="6">The sequence shown here is derived from an EMBL/GenBank/DDBJ whole genome shotgun (WGS) entry which is preliminary data.</text>
</comment>
<reference evidence="6 7" key="1">
    <citation type="submission" date="2019-02" db="EMBL/GenBank/DDBJ databases">
        <title>Draft genome sequences of novel Actinobacteria.</title>
        <authorList>
            <person name="Sahin N."/>
            <person name="Ay H."/>
            <person name="Saygin H."/>
        </authorList>
    </citation>
    <scope>NUCLEOTIDE SEQUENCE [LARGE SCALE GENOMIC DNA]</scope>
    <source>
        <strain evidence="6 7">KC201</strain>
    </source>
</reference>
<feature type="compositionally biased region" description="Polar residues" evidence="4">
    <location>
        <begin position="1"/>
        <end position="10"/>
    </location>
</feature>
<evidence type="ECO:0000256" key="1">
    <source>
        <dbReference type="ARBA" id="ARBA00023015"/>
    </source>
</evidence>
<proteinExistence type="predicted"/>
<feature type="region of interest" description="Disordered" evidence="4">
    <location>
        <begin position="1"/>
        <end position="20"/>
    </location>
</feature>
<evidence type="ECO:0000256" key="2">
    <source>
        <dbReference type="ARBA" id="ARBA00023125"/>
    </source>
</evidence>
<dbReference type="Pfam" id="PF12840">
    <property type="entry name" value="HTH_20"/>
    <property type="match status" value="1"/>
</dbReference>
<dbReference type="PANTHER" id="PTHR33154:SF33">
    <property type="entry name" value="TRANSCRIPTIONAL REPRESSOR SDPR"/>
    <property type="match status" value="1"/>
</dbReference>
<dbReference type="InterPro" id="IPR036390">
    <property type="entry name" value="WH_DNA-bd_sf"/>
</dbReference>
<dbReference type="GO" id="GO:0003677">
    <property type="term" value="F:DNA binding"/>
    <property type="evidence" value="ECO:0007669"/>
    <property type="project" value="UniProtKB-KW"/>
</dbReference>
<dbReference type="InterPro" id="IPR001845">
    <property type="entry name" value="HTH_ArsR_DNA-bd_dom"/>
</dbReference>
<evidence type="ECO:0000256" key="3">
    <source>
        <dbReference type="ARBA" id="ARBA00023163"/>
    </source>
</evidence>
<feature type="domain" description="HTH arsR-type" evidence="5">
    <location>
        <begin position="28"/>
        <end position="106"/>
    </location>
</feature>
<feature type="region of interest" description="Disordered" evidence="4">
    <location>
        <begin position="211"/>
        <end position="258"/>
    </location>
</feature>
<dbReference type="PANTHER" id="PTHR33154">
    <property type="entry name" value="TRANSCRIPTIONAL REGULATOR, ARSR FAMILY"/>
    <property type="match status" value="1"/>
</dbReference>
<gene>
    <name evidence="6" type="ORF">E1267_24640</name>
</gene>
<evidence type="ECO:0000256" key="4">
    <source>
        <dbReference type="SAM" id="MobiDB-lite"/>
    </source>
</evidence>
<name>A0A4R4N588_9ACTN</name>
<accession>A0A4R4N588</accession>
<keyword evidence="7" id="KW-1185">Reference proteome</keyword>
<dbReference type="CDD" id="cd00090">
    <property type="entry name" value="HTH_ARSR"/>
    <property type="match status" value="1"/>
</dbReference>
<dbReference type="Gene3D" id="1.10.10.10">
    <property type="entry name" value="Winged helix-like DNA-binding domain superfamily/Winged helix DNA-binding domain"/>
    <property type="match status" value="1"/>
</dbReference>
<evidence type="ECO:0000259" key="5">
    <source>
        <dbReference type="SMART" id="SM00418"/>
    </source>
</evidence>
<dbReference type="Proteomes" id="UP000295157">
    <property type="component" value="Unassembled WGS sequence"/>
</dbReference>
<dbReference type="InterPro" id="IPR036388">
    <property type="entry name" value="WH-like_DNA-bd_sf"/>
</dbReference>
<protein>
    <submittedName>
        <fullName evidence="6">ArsR family transcriptional regulator</fullName>
    </submittedName>
</protein>
<keyword evidence="1" id="KW-0805">Transcription regulation</keyword>
<dbReference type="SUPFAM" id="SSF46785">
    <property type="entry name" value="Winged helix' DNA-binding domain"/>
    <property type="match status" value="1"/>
</dbReference>
<organism evidence="6 7">
    <name type="scientific">Nonomuraea longispora</name>
    <dbReference type="NCBI Taxonomy" id="1848320"/>
    <lineage>
        <taxon>Bacteria</taxon>
        <taxon>Bacillati</taxon>
        <taxon>Actinomycetota</taxon>
        <taxon>Actinomycetes</taxon>
        <taxon>Streptosporangiales</taxon>
        <taxon>Streptosporangiaceae</taxon>
        <taxon>Nonomuraea</taxon>
    </lineage>
</organism>
<feature type="compositionally biased region" description="Gly residues" evidence="4">
    <location>
        <begin position="238"/>
        <end position="252"/>
    </location>
</feature>
<keyword evidence="3" id="KW-0804">Transcription</keyword>